<keyword evidence="7" id="KW-1185">Reference proteome</keyword>
<dbReference type="InterPro" id="IPR029051">
    <property type="entry name" value="DUF4352"/>
</dbReference>
<feature type="domain" description="DUF4352" evidence="4">
    <location>
        <begin position="97"/>
        <end position="217"/>
    </location>
</feature>
<keyword evidence="3" id="KW-0472">Membrane</keyword>
<feature type="region of interest" description="Disordered" evidence="2">
    <location>
        <begin position="55"/>
        <end position="88"/>
    </location>
</feature>
<evidence type="ECO:0000256" key="1">
    <source>
        <dbReference type="ARBA" id="ARBA00022729"/>
    </source>
</evidence>
<dbReference type="Proteomes" id="UP000658131">
    <property type="component" value="Unassembled WGS sequence"/>
</dbReference>
<feature type="domain" description="Zinc-ribbon" evidence="5">
    <location>
        <begin position="9"/>
        <end position="30"/>
    </location>
</feature>
<dbReference type="InterPro" id="IPR026870">
    <property type="entry name" value="Zinc_ribbon_dom"/>
</dbReference>
<keyword evidence="3" id="KW-1133">Transmembrane helix</keyword>
<evidence type="ECO:0000313" key="7">
    <source>
        <dbReference type="Proteomes" id="UP000658131"/>
    </source>
</evidence>
<proteinExistence type="predicted"/>
<feature type="transmembrane region" description="Helical" evidence="3">
    <location>
        <begin position="34"/>
        <end position="51"/>
    </location>
</feature>
<protein>
    <submittedName>
        <fullName evidence="6">DUF4352 domain-containing protein</fullName>
    </submittedName>
</protein>
<dbReference type="Pfam" id="PF11611">
    <property type="entry name" value="DUF4352"/>
    <property type="match status" value="1"/>
</dbReference>
<dbReference type="Pfam" id="PF13240">
    <property type="entry name" value="Zn_Ribbon_1"/>
    <property type="match status" value="1"/>
</dbReference>
<reference evidence="6 7" key="1">
    <citation type="submission" date="2020-08" db="EMBL/GenBank/DDBJ databases">
        <title>Genome public.</title>
        <authorList>
            <person name="Liu C."/>
            <person name="Sun Q."/>
        </authorList>
    </citation>
    <scope>NUCLEOTIDE SEQUENCE [LARGE SCALE GENOMIC DNA]</scope>
    <source>
        <strain evidence="6 7">BX1</strain>
    </source>
</reference>
<comment type="caution">
    <text evidence="6">The sequence shown here is derived from an EMBL/GenBank/DDBJ whole genome shotgun (WGS) entry which is preliminary data.</text>
</comment>
<evidence type="ECO:0000259" key="4">
    <source>
        <dbReference type="Pfam" id="PF11611"/>
    </source>
</evidence>
<evidence type="ECO:0000256" key="3">
    <source>
        <dbReference type="SAM" id="Phobius"/>
    </source>
</evidence>
<organism evidence="6 7">
    <name type="scientific">Yanshouia hominis</name>
    <dbReference type="NCBI Taxonomy" id="2763673"/>
    <lineage>
        <taxon>Bacteria</taxon>
        <taxon>Bacillati</taxon>
        <taxon>Bacillota</taxon>
        <taxon>Clostridia</taxon>
        <taxon>Eubacteriales</taxon>
        <taxon>Oscillospiraceae</taxon>
        <taxon>Yanshouia</taxon>
    </lineage>
</organism>
<evidence type="ECO:0000259" key="5">
    <source>
        <dbReference type="Pfam" id="PF13240"/>
    </source>
</evidence>
<dbReference type="InterPro" id="IPR029050">
    <property type="entry name" value="Immunoprotect_excell_Ig-like"/>
</dbReference>
<keyword evidence="3" id="KW-0812">Transmembrane</keyword>
<accession>A0ABR7NMI0</accession>
<feature type="compositionally biased region" description="Polar residues" evidence="2">
    <location>
        <begin position="66"/>
        <end position="77"/>
    </location>
</feature>
<sequence length="224" mass="23957">MRAGAIKNCKVCGAEVAKSARSCSNCGAKLKKRWPILIAILVFFVLAAIIGSSGDGDGPKKVEASTPAQSAEITPNQEAEPPSHKAGAAPTQNVFYVGETAELEDVRVAFSSVTESTGSTYNTPARGNIFVLCEFEIANNSDKEINVSSMMSFEAYCDDYTCTFSLGALMEKGNKNQLDGTVAPGKKFNGVIGYEVPANWEKLEVLFTPDFWSGKDITFIAAND</sequence>
<dbReference type="EMBL" id="JACRTB010000020">
    <property type="protein sequence ID" value="MBC8577047.1"/>
    <property type="molecule type" value="Genomic_DNA"/>
</dbReference>
<keyword evidence="1" id="KW-0732">Signal</keyword>
<evidence type="ECO:0000256" key="2">
    <source>
        <dbReference type="SAM" id="MobiDB-lite"/>
    </source>
</evidence>
<name>A0ABR7NMI0_9FIRM</name>
<gene>
    <name evidence="6" type="ORF">H8717_11595</name>
</gene>
<dbReference type="RefSeq" id="WP_262400518.1">
    <property type="nucleotide sequence ID" value="NZ_JACRTB010000020.1"/>
</dbReference>
<dbReference type="Gene3D" id="2.60.40.1240">
    <property type="match status" value="1"/>
</dbReference>
<evidence type="ECO:0000313" key="6">
    <source>
        <dbReference type="EMBL" id="MBC8577047.1"/>
    </source>
</evidence>